<geneLocation type="plasmid" evidence="2">
    <name>unnamed1</name>
</geneLocation>
<dbReference type="KEGG" id="cox:E0W60_30870"/>
<dbReference type="OrthoDB" id="9008958at2"/>
<gene>
    <name evidence="2" type="ORF">E0W60_30870</name>
</gene>
<keyword evidence="2" id="KW-0614">Plasmid</keyword>
<proteinExistence type="predicted"/>
<feature type="region of interest" description="Disordered" evidence="1">
    <location>
        <begin position="1"/>
        <end position="20"/>
    </location>
</feature>
<dbReference type="EMBL" id="CP038636">
    <property type="protein sequence ID" value="QBY55450.1"/>
    <property type="molecule type" value="Genomic_DNA"/>
</dbReference>
<dbReference type="RefSeq" id="WP_135706694.1">
    <property type="nucleotide sequence ID" value="NZ_CP038636.1"/>
</dbReference>
<evidence type="ECO:0000313" key="3">
    <source>
        <dbReference type="Proteomes" id="UP000295294"/>
    </source>
</evidence>
<sequence>MFDDQDGSGVASGAGPEGVATAPLDIYTWTAALHEYALRSGLVSNDYVPDYHTLERLRIYFRSGLTPSDAARACFLPC</sequence>
<organism evidence="2 3">
    <name type="scientific">Cupriavidus oxalaticus</name>
    <dbReference type="NCBI Taxonomy" id="96344"/>
    <lineage>
        <taxon>Bacteria</taxon>
        <taxon>Pseudomonadati</taxon>
        <taxon>Pseudomonadota</taxon>
        <taxon>Betaproteobacteria</taxon>
        <taxon>Burkholderiales</taxon>
        <taxon>Burkholderiaceae</taxon>
        <taxon>Cupriavidus</taxon>
    </lineage>
</organism>
<name>A0A4P7LH48_9BURK</name>
<dbReference type="AlphaFoldDB" id="A0A4P7LH48"/>
<accession>A0A4P7LH48</accession>
<evidence type="ECO:0000256" key="1">
    <source>
        <dbReference type="SAM" id="MobiDB-lite"/>
    </source>
</evidence>
<protein>
    <submittedName>
        <fullName evidence="2">Uncharacterized protein</fullName>
    </submittedName>
</protein>
<reference evidence="2 3" key="1">
    <citation type="submission" date="2019-03" db="EMBL/GenBank/DDBJ databases">
        <title>Efficiently degradation of phenoxyalkanoic acid herbicides by Cupriavidus oxalaticus strain X32.</title>
        <authorList>
            <person name="Sheng X."/>
        </authorList>
    </citation>
    <scope>NUCLEOTIDE SEQUENCE [LARGE SCALE GENOMIC DNA]</scope>
    <source>
        <strain evidence="2 3">X32</strain>
        <plasmid evidence="2 3">unnamed1</plasmid>
    </source>
</reference>
<evidence type="ECO:0000313" key="2">
    <source>
        <dbReference type="EMBL" id="QBY55450.1"/>
    </source>
</evidence>
<dbReference type="Proteomes" id="UP000295294">
    <property type="component" value="Plasmid unnamed1"/>
</dbReference>